<dbReference type="Proteomes" id="UP000250321">
    <property type="component" value="Unassembled WGS sequence"/>
</dbReference>
<feature type="compositionally biased region" description="Basic and acidic residues" evidence="1">
    <location>
        <begin position="18"/>
        <end position="28"/>
    </location>
</feature>
<dbReference type="AlphaFoldDB" id="A0A314YJE0"/>
<reference evidence="2 3" key="1">
    <citation type="submission" date="2018-02" db="EMBL/GenBank/DDBJ databases">
        <title>Draft genome of wild Prunus yedoensis var. nudiflora.</title>
        <authorList>
            <person name="Baek S."/>
            <person name="Kim J.-H."/>
            <person name="Choi K."/>
            <person name="Kim G.-B."/>
            <person name="Cho A."/>
            <person name="Jang H."/>
            <person name="Shin C.-H."/>
            <person name="Yu H.-J."/>
            <person name="Mun J.-H."/>
        </authorList>
    </citation>
    <scope>NUCLEOTIDE SEQUENCE [LARGE SCALE GENOMIC DNA]</scope>
    <source>
        <strain evidence="3">cv. Jeju island</strain>
        <tissue evidence="2">Leaf</tissue>
    </source>
</reference>
<name>A0A314YJE0_PRUYE</name>
<keyword evidence="3" id="KW-1185">Reference proteome</keyword>
<sequence>MGHEPTEYLAKEGLRVWLEDSKDPKMASEKGLSGLSGKENRPATGHPSVPEPGLKGTHQRVPLPLARRATQEFQ</sequence>
<proteinExistence type="predicted"/>
<accession>A0A314YJE0</accession>
<evidence type="ECO:0000256" key="1">
    <source>
        <dbReference type="SAM" id="MobiDB-lite"/>
    </source>
</evidence>
<organism evidence="2 3">
    <name type="scientific">Prunus yedoensis var. nudiflora</name>
    <dbReference type="NCBI Taxonomy" id="2094558"/>
    <lineage>
        <taxon>Eukaryota</taxon>
        <taxon>Viridiplantae</taxon>
        <taxon>Streptophyta</taxon>
        <taxon>Embryophyta</taxon>
        <taxon>Tracheophyta</taxon>
        <taxon>Spermatophyta</taxon>
        <taxon>Magnoliopsida</taxon>
        <taxon>eudicotyledons</taxon>
        <taxon>Gunneridae</taxon>
        <taxon>Pentapetalae</taxon>
        <taxon>rosids</taxon>
        <taxon>fabids</taxon>
        <taxon>Rosales</taxon>
        <taxon>Rosaceae</taxon>
        <taxon>Amygdaloideae</taxon>
        <taxon>Amygdaleae</taxon>
        <taxon>Prunus</taxon>
    </lineage>
</organism>
<evidence type="ECO:0000313" key="3">
    <source>
        <dbReference type="Proteomes" id="UP000250321"/>
    </source>
</evidence>
<dbReference type="EMBL" id="PJQY01000988">
    <property type="protein sequence ID" value="PQQ06230.1"/>
    <property type="molecule type" value="Genomic_DNA"/>
</dbReference>
<protein>
    <submittedName>
        <fullName evidence="2">Uncharacterized protein</fullName>
    </submittedName>
</protein>
<evidence type="ECO:0000313" key="2">
    <source>
        <dbReference type="EMBL" id="PQQ06230.1"/>
    </source>
</evidence>
<feature type="region of interest" description="Disordered" evidence="1">
    <location>
        <begin position="18"/>
        <end position="74"/>
    </location>
</feature>
<gene>
    <name evidence="2" type="ORF">Pyn_04910</name>
</gene>
<comment type="caution">
    <text evidence="2">The sequence shown here is derived from an EMBL/GenBank/DDBJ whole genome shotgun (WGS) entry which is preliminary data.</text>
</comment>